<evidence type="ECO:0000256" key="1">
    <source>
        <dbReference type="SAM" id="MobiDB-lite"/>
    </source>
</evidence>
<dbReference type="Proteomes" id="UP000811255">
    <property type="component" value="Unassembled WGS sequence"/>
</dbReference>
<accession>A0ABS5W004</accession>
<dbReference type="PROSITE" id="PS51257">
    <property type="entry name" value="PROKAR_LIPOPROTEIN"/>
    <property type="match status" value="1"/>
</dbReference>
<organism evidence="2 3">
    <name type="scientific">Croceibacterium selenioxidans</name>
    <dbReference type="NCBI Taxonomy" id="2838833"/>
    <lineage>
        <taxon>Bacteria</taxon>
        <taxon>Pseudomonadati</taxon>
        <taxon>Pseudomonadota</taxon>
        <taxon>Alphaproteobacteria</taxon>
        <taxon>Sphingomonadales</taxon>
        <taxon>Erythrobacteraceae</taxon>
        <taxon>Croceibacterium</taxon>
    </lineage>
</organism>
<dbReference type="Pfam" id="PF12276">
    <property type="entry name" value="DUF3617"/>
    <property type="match status" value="1"/>
</dbReference>
<dbReference type="RefSeq" id="WP_214534388.1">
    <property type="nucleotide sequence ID" value="NZ_JAHFVK010000001.1"/>
</dbReference>
<keyword evidence="3" id="KW-1185">Reference proteome</keyword>
<protein>
    <submittedName>
        <fullName evidence="2">DUF3617 family protein</fullName>
    </submittedName>
</protein>
<sequence>MRAIHTLPLVAAILLAACGSNDDTKGEGLSPEQVADEAGDLVTPRPGQYKTTLELLEFDAPGMPDSAKQQMQQVFAGGLAQGNTFCMTEEDAAKNGPEQMVKNLAESDCEVKKFNVSGNEVVAEMQCAGQGGTTNSVKMQGEMTAESSTMTMDMNQELPNVGAVNMKMRVNSNRIGECA</sequence>
<proteinExistence type="predicted"/>
<feature type="region of interest" description="Disordered" evidence="1">
    <location>
        <begin position="24"/>
        <end position="46"/>
    </location>
</feature>
<reference evidence="2 3" key="1">
    <citation type="submission" date="2021-05" db="EMBL/GenBank/DDBJ databases">
        <title>Croceibacterium sp. LX-88 genome sequence.</title>
        <authorList>
            <person name="Luo X."/>
        </authorList>
    </citation>
    <scope>NUCLEOTIDE SEQUENCE [LARGE SCALE GENOMIC DNA]</scope>
    <source>
        <strain evidence="2 3">LX-88</strain>
    </source>
</reference>
<name>A0ABS5W004_9SPHN</name>
<dbReference type="EMBL" id="JAHFVK010000001">
    <property type="protein sequence ID" value="MBT2133105.1"/>
    <property type="molecule type" value="Genomic_DNA"/>
</dbReference>
<evidence type="ECO:0000313" key="2">
    <source>
        <dbReference type="EMBL" id="MBT2133105.1"/>
    </source>
</evidence>
<evidence type="ECO:0000313" key="3">
    <source>
        <dbReference type="Proteomes" id="UP000811255"/>
    </source>
</evidence>
<comment type="caution">
    <text evidence="2">The sequence shown here is derived from an EMBL/GenBank/DDBJ whole genome shotgun (WGS) entry which is preliminary data.</text>
</comment>
<gene>
    <name evidence="2" type="ORF">KK137_02055</name>
</gene>
<dbReference type="InterPro" id="IPR022061">
    <property type="entry name" value="DUF3617"/>
</dbReference>